<dbReference type="AlphaFoldDB" id="A0A4P1RC30"/>
<evidence type="ECO:0000313" key="4">
    <source>
        <dbReference type="Proteomes" id="UP000188354"/>
    </source>
</evidence>
<protein>
    <recommendedName>
        <fullName evidence="2">C2 domain-containing protein</fullName>
    </recommendedName>
</protein>
<dbReference type="PROSITE" id="PS50004">
    <property type="entry name" value="C2"/>
    <property type="match status" value="1"/>
</dbReference>
<feature type="domain" description="C2" evidence="2">
    <location>
        <begin position="1"/>
        <end position="118"/>
    </location>
</feature>
<dbReference type="SMART" id="SM00239">
    <property type="entry name" value="C2"/>
    <property type="match status" value="1"/>
</dbReference>
<feature type="compositionally biased region" description="Basic residues" evidence="1">
    <location>
        <begin position="237"/>
        <end position="249"/>
    </location>
</feature>
<name>A0A4P1RC30_LUPAN</name>
<feature type="region of interest" description="Disordered" evidence="1">
    <location>
        <begin position="391"/>
        <end position="423"/>
    </location>
</feature>
<dbReference type="PANTHER" id="PTHR32246">
    <property type="entry name" value="INGRESSION PROTEIN FIC1"/>
    <property type="match status" value="1"/>
</dbReference>
<feature type="region of interest" description="Disordered" evidence="1">
    <location>
        <begin position="162"/>
        <end position="261"/>
    </location>
</feature>
<dbReference type="Proteomes" id="UP000188354">
    <property type="component" value="Chromosome LG07"/>
</dbReference>
<dbReference type="CDD" id="cd04051">
    <property type="entry name" value="C2_SRC2_like"/>
    <property type="match status" value="1"/>
</dbReference>
<proteinExistence type="predicted"/>
<accession>A0A4P1RC30</accession>
<dbReference type="InterPro" id="IPR035892">
    <property type="entry name" value="C2_domain_sf"/>
</dbReference>
<dbReference type="Pfam" id="PF00168">
    <property type="entry name" value="C2"/>
    <property type="match status" value="1"/>
</dbReference>
<sequence length="465" mass="51484">MKDNMSNILECYQLLELNVISAQDLASVGRSMRTYAVAWIDPDRKLSSRIDPDGHNNPTWNDKFIFKVEEDFFYDETSLITIDIFALHWLKDIHVGTAEVLACDLFPPPSKPFHNTYKPSSMRFMALQVHRPSGRPKGILNVGVTILDSSMRSMPLYTHNTSTPDYHHVHTNHMSHQAQAEPELRRTKSDTSSMIDSEAMAHEKHGKAKGFKANSITSHSEASSKSKKKSSSNVKATPKKPKVGKRKTMVAHESQEATTSDFNTLQRLSAPRMSVSYEIKPSPKPQFRNTPAMAYNATPKIGAAMRATPMHPFAKVNHLEYGTPRRSKMGNMVHQPIMTDSELGPSASEVAAEVARKPVVEEGENSTVGGWSLDESVEELKPKVERWRTDLAPVYDGGEMSSKPTTSSSKKERSSRRNTGGGGGGNGLFSCFSVICGVECSIVCGGDGKKNRRRRTKSVDNTSLQ</sequence>
<dbReference type="Gramene" id="OIW07666">
    <property type="protein sequence ID" value="OIW07666"/>
    <property type="gene ID" value="TanjilG_07708"/>
</dbReference>
<dbReference type="STRING" id="3871.A0A4P1RC30"/>
<keyword evidence="4" id="KW-1185">Reference proteome</keyword>
<dbReference type="PANTHER" id="PTHR32246:SF76">
    <property type="entry name" value="CALCIUM-DEPENDENT LIPID-BINDING (CALB DOMAIN) FAMILY PROTEIN"/>
    <property type="match status" value="1"/>
</dbReference>
<dbReference type="EMBL" id="CM007367">
    <property type="protein sequence ID" value="OIW07666.1"/>
    <property type="molecule type" value="Genomic_DNA"/>
</dbReference>
<reference evidence="3 4" key="1">
    <citation type="journal article" date="2017" name="Plant Biotechnol. J.">
        <title>A comprehensive draft genome sequence for lupin (Lupinus angustifolius), an emerging health food: insights into plant-microbe interactions and legume evolution.</title>
        <authorList>
            <person name="Hane J.K."/>
            <person name="Ming Y."/>
            <person name="Kamphuis L.G."/>
            <person name="Nelson M.N."/>
            <person name="Garg G."/>
            <person name="Atkins C.A."/>
            <person name="Bayer P.E."/>
            <person name="Bravo A."/>
            <person name="Bringans S."/>
            <person name="Cannon S."/>
            <person name="Edwards D."/>
            <person name="Foley R."/>
            <person name="Gao L.L."/>
            <person name="Harrison M.J."/>
            <person name="Huang W."/>
            <person name="Hurgobin B."/>
            <person name="Li S."/>
            <person name="Liu C.W."/>
            <person name="McGrath A."/>
            <person name="Morahan G."/>
            <person name="Murray J."/>
            <person name="Weller J."/>
            <person name="Jian J."/>
            <person name="Singh K.B."/>
        </authorList>
    </citation>
    <scope>NUCLEOTIDE SEQUENCE [LARGE SCALE GENOMIC DNA]</scope>
    <source>
        <strain evidence="4">cv. Tanjil</strain>
        <tissue evidence="3">Whole plant</tissue>
    </source>
</reference>
<gene>
    <name evidence="3" type="ORF">TanjilG_07708</name>
</gene>
<dbReference type="GO" id="GO:0006952">
    <property type="term" value="P:defense response"/>
    <property type="evidence" value="ECO:0007669"/>
    <property type="project" value="InterPro"/>
</dbReference>
<dbReference type="InterPro" id="IPR044750">
    <property type="entry name" value="C2_SRC2/BAP"/>
</dbReference>
<dbReference type="InterPro" id="IPR000008">
    <property type="entry name" value="C2_dom"/>
</dbReference>
<evidence type="ECO:0000313" key="3">
    <source>
        <dbReference type="EMBL" id="OIW07666.1"/>
    </source>
</evidence>
<evidence type="ECO:0000256" key="1">
    <source>
        <dbReference type="SAM" id="MobiDB-lite"/>
    </source>
</evidence>
<dbReference type="Gene3D" id="2.60.40.150">
    <property type="entry name" value="C2 domain"/>
    <property type="match status" value="1"/>
</dbReference>
<dbReference type="SUPFAM" id="SSF49562">
    <property type="entry name" value="C2 domain (Calcium/lipid-binding domain, CaLB)"/>
    <property type="match status" value="1"/>
</dbReference>
<organism evidence="3 4">
    <name type="scientific">Lupinus angustifolius</name>
    <name type="common">Narrow-leaved blue lupine</name>
    <dbReference type="NCBI Taxonomy" id="3871"/>
    <lineage>
        <taxon>Eukaryota</taxon>
        <taxon>Viridiplantae</taxon>
        <taxon>Streptophyta</taxon>
        <taxon>Embryophyta</taxon>
        <taxon>Tracheophyta</taxon>
        <taxon>Spermatophyta</taxon>
        <taxon>Magnoliopsida</taxon>
        <taxon>eudicotyledons</taxon>
        <taxon>Gunneridae</taxon>
        <taxon>Pentapetalae</taxon>
        <taxon>rosids</taxon>
        <taxon>fabids</taxon>
        <taxon>Fabales</taxon>
        <taxon>Fabaceae</taxon>
        <taxon>Papilionoideae</taxon>
        <taxon>50 kb inversion clade</taxon>
        <taxon>genistoids sensu lato</taxon>
        <taxon>core genistoids</taxon>
        <taxon>Genisteae</taxon>
        <taxon>Lupinus</taxon>
    </lineage>
</organism>
<evidence type="ECO:0000259" key="2">
    <source>
        <dbReference type="PROSITE" id="PS50004"/>
    </source>
</evidence>